<dbReference type="Proteomes" id="UP001153954">
    <property type="component" value="Unassembled WGS sequence"/>
</dbReference>
<protein>
    <submittedName>
        <fullName evidence="1">Uncharacterized protein</fullName>
    </submittedName>
</protein>
<evidence type="ECO:0000313" key="2">
    <source>
        <dbReference type="Proteomes" id="UP001153954"/>
    </source>
</evidence>
<evidence type="ECO:0000313" key="1">
    <source>
        <dbReference type="EMBL" id="CAH2105939.1"/>
    </source>
</evidence>
<reference evidence="1" key="1">
    <citation type="submission" date="2022-03" db="EMBL/GenBank/DDBJ databases">
        <authorList>
            <person name="Tunstrom K."/>
        </authorList>
    </citation>
    <scope>NUCLEOTIDE SEQUENCE</scope>
</reference>
<gene>
    <name evidence="1" type="ORF">EEDITHA_LOCUS20137</name>
</gene>
<proteinExistence type="predicted"/>
<dbReference type="PANTHER" id="PTHR46113">
    <property type="entry name" value="SNAC DOMAIN-CONTAINING PROTEIN"/>
    <property type="match status" value="1"/>
</dbReference>
<keyword evidence="2" id="KW-1185">Reference proteome</keyword>
<accession>A0AAU9V3L0</accession>
<dbReference type="AlphaFoldDB" id="A0AAU9V3L0"/>
<name>A0AAU9V3L0_EUPED</name>
<sequence>MIEDITGHKLVDHLPILVSEQGVDQLLAVSKLSHGTGQAFASANLWNSVCISAKEPRLWEEDKDYKACREIVGSMKVVNDIAESIVALIKEFNKIITTDEKQNQFLLLVGKKYPDTKKSTLLS</sequence>
<comment type="caution">
    <text evidence="1">The sequence shown here is derived from an EMBL/GenBank/DDBJ whole genome shotgun (WGS) entry which is preliminary data.</text>
</comment>
<dbReference type="EMBL" id="CAKOGL010000028">
    <property type="protein sequence ID" value="CAH2105939.1"/>
    <property type="molecule type" value="Genomic_DNA"/>
</dbReference>
<organism evidence="1 2">
    <name type="scientific">Euphydryas editha</name>
    <name type="common">Edith's checkerspot</name>
    <dbReference type="NCBI Taxonomy" id="104508"/>
    <lineage>
        <taxon>Eukaryota</taxon>
        <taxon>Metazoa</taxon>
        <taxon>Ecdysozoa</taxon>
        <taxon>Arthropoda</taxon>
        <taxon>Hexapoda</taxon>
        <taxon>Insecta</taxon>
        <taxon>Pterygota</taxon>
        <taxon>Neoptera</taxon>
        <taxon>Endopterygota</taxon>
        <taxon>Lepidoptera</taxon>
        <taxon>Glossata</taxon>
        <taxon>Ditrysia</taxon>
        <taxon>Papilionoidea</taxon>
        <taxon>Nymphalidae</taxon>
        <taxon>Nymphalinae</taxon>
        <taxon>Euphydryas</taxon>
    </lineage>
</organism>
<dbReference type="PANTHER" id="PTHR46113:SF1">
    <property type="entry name" value="PEPTIDASE M17 LEUCYL AMINOPEPTIDASE N-TERMINAL DOMAIN-CONTAINING PROTEIN"/>
    <property type="match status" value="1"/>
</dbReference>